<dbReference type="EMBL" id="QSRB01000003">
    <property type="protein sequence ID" value="RGK87150.1"/>
    <property type="molecule type" value="Genomic_DNA"/>
</dbReference>
<reference evidence="1 2" key="1">
    <citation type="submission" date="2018-08" db="EMBL/GenBank/DDBJ databases">
        <title>A genome reference for cultivated species of the human gut microbiota.</title>
        <authorList>
            <person name="Zou Y."/>
            <person name="Xue W."/>
            <person name="Luo G."/>
        </authorList>
    </citation>
    <scope>NUCLEOTIDE SEQUENCE [LARGE SCALE GENOMIC DNA]</scope>
    <source>
        <strain evidence="1 2">TF09-22</strain>
    </source>
</reference>
<proteinExistence type="predicted"/>
<organism evidence="1 2">
    <name type="scientific">Bacteroides uniformis</name>
    <dbReference type="NCBI Taxonomy" id="820"/>
    <lineage>
        <taxon>Bacteria</taxon>
        <taxon>Pseudomonadati</taxon>
        <taxon>Bacteroidota</taxon>
        <taxon>Bacteroidia</taxon>
        <taxon>Bacteroidales</taxon>
        <taxon>Bacteroidaceae</taxon>
        <taxon>Bacteroides</taxon>
    </lineage>
</organism>
<comment type="caution">
    <text evidence="1">The sequence shown here is derived from an EMBL/GenBank/DDBJ whole genome shotgun (WGS) entry which is preliminary data.</text>
</comment>
<accession>A0A3E4Q4K7</accession>
<dbReference type="Proteomes" id="UP000260874">
    <property type="component" value="Unassembled WGS sequence"/>
</dbReference>
<protein>
    <submittedName>
        <fullName evidence="1">Uncharacterized protein</fullName>
    </submittedName>
</protein>
<dbReference type="RefSeq" id="WP_117703414.1">
    <property type="nucleotide sequence ID" value="NZ_QSRB01000003.1"/>
</dbReference>
<dbReference type="AlphaFoldDB" id="A0A3E4Q4K7"/>
<gene>
    <name evidence="1" type="ORF">DXC91_05085</name>
</gene>
<name>A0A3E4Q4K7_BACUN</name>
<sequence length="124" mass="13983">MDKEYVMQIAQTIKMQLVSMTSMPVFMSWGVTEFAATVFKDLPALRLEVNGRLHTGYVIIALNGSDYYEVYLLKGANAECVNEEVCFDELGDVIDRAIESGMDKEEYDKFCHQQLAVLVSGKRA</sequence>
<evidence type="ECO:0000313" key="1">
    <source>
        <dbReference type="EMBL" id="RGK87150.1"/>
    </source>
</evidence>
<evidence type="ECO:0000313" key="2">
    <source>
        <dbReference type="Proteomes" id="UP000260874"/>
    </source>
</evidence>